<dbReference type="AlphaFoldDB" id="A0AAV9A7J1"/>
<feature type="binding site" evidence="9">
    <location>
        <position position="116"/>
    </location>
    <ligand>
        <name>Mn(2+)</name>
        <dbReference type="ChEBI" id="CHEBI:29035"/>
    </ligand>
</feature>
<feature type="binding site" evidence="8">
    <location>
        <position position="103"/>
    </location>
    <ligand>
        <name>oxalate</name>
        <dbReference type="ChEBI" id="CHEBI:30623"/>
    </ligand>
</feature>
<dbReference type="SMART" id="SM00835">
    <property type="entry name" value="Cupin_1"/>
    <property type="match status" value="1"/>
</dbReference>
<evidence type="ECO:0000259" key="12">
    <source>
        <dbReference type="SMART" id="SM00835"/>
    </source>
</evidence>
<evidence type="ECO:0000256" key="4">
    <source>
        <dbReference type="ARBA" id="ARBA00022525"/>
    </source>
</evidence>
<feature type="binding site" evidence="8">
    <location>
        <position position="118"/>
    </location>
    <ligand>
        <name>oxalate</name>
        <dbReference type="ChEBI" id="CHEBI:30623"/>
    </ligand>
</feature>
<dbReference type="GO" id="GO:0048046">
    <property type="term" value="C:apoplast"/>
    <property type="evidence" value="ECO:0007669"/>
    <property type="project" value="UniProtKB-SubCell"/>
</dbReference>
<dbReference type="InterPro" id="IPR001929">
    <property type="entry name" value="Germin"/>
</dbReference>
<dbReference type="Proteomes" id="UP001179952">
    <property type="component" value="Unassembled WGS sequence"/>
</dbReference>
<feature type="binding site" evidence="9">
    <location>
        <position position="118"/>
    </location>
    <ligand>
        <name>Mn(2+)</name>
        <dbReference type="ChEBI" id="CHEBI:29035"/>
    </ligand>
</feature>
<evidence type="ECO:0000256" key="11">
    <source>
        <dbReference type="RuleBase" id="RU366015"/>
    </source>
</evidence>
<feature type="binding site" evidence="9">
    <location>
        <position position="162"/>
    </location>
    <ligand>
        <name>Mn(2+)</name>
        <dbReference type="ChEBI" id="CHEBI:29035"/>
    </ligand>
</feature>
<feature type="binding site" evidence="9">
    <location>
        <position position="123"/>
    </location>
    <ligand>
        <name>Mn(2+)</name>
        <dbReference type="ChEBI" id="CHEBI:29035"/>
    </ligand>
</feature>
<dbReference type="InterPro" id="IPR014710">
    <property type="entry name" value="RmlC-like_jellyroll"/>
</dbReference>
<comment type="caution">
    <text evidence="13">The sequence shown here is derived from an EMBL/GenBank/DDBJ whole genome shotgun (WGS) entry which is preliminary data.</text>
</comment>
<dbReference type="CDD" id="cd02241">
    <property type="entry name" value="cupin_OxOx"/>
    <property type="match status" value="1"/>
</dbReference>
<gene>
    <name evidence="13" type="ORF">QJS04_geneDACA020003</name>
</gene>
<reference evidence="13" key="1">
    <citation type="journal article" date="2023" name="Nat. Commun.">
        <title>Diploid and tetraploid genomes of Acorus and the evolution of monocots.</title>
        <authorList>
            <person name="Ma L."/>
            <person name="Liu K.W."/>
            <person name="Li Z."/>
            <person name="Hsiao Y.Y."/>
            <person name="Qi Y."/>
            <person name="Fu T."/>
            <person name="Tang G.D."/>
            <person name="Zhang D."/>
            <person name="Sun W.H."/>
            <person name="Liu D.K."/>
            <person name="Li Y."/>
            <person name="Chen G.Z."/>
            <person name="Liu X.D."/>
            <person name="Liao X.Y."/>
            <person name="Jiang Y.T."/>
            <person name="Yu X."/>
            <person name="Hao Y."/>
            <person name="Huang J."/>
            <person name="Zhao X.W."/>
            <person name="Ke S."/>
            <person name="Chen Y.Y."/>
            <person name="Wu W.L."/>
            <person name="Hsu J.L."/>
            <person name="Lin Y.F."/>
            <person name="Huang M.D."/>
            <person name="Li C.Y."/>
            <person name="Huang L."/>
            <person name="Wang Z.W."/>
            <person name="Zhao X."/>
            <person name="Zhong W.Y."/>
            <person name="Peng D.H."/>
            <person name="Ahmad S."/>
            <person name="Lan S."/>
            <person name="Zhang J.S."/>
            <person name="Tsai W.C."/>
            <person name="Van de Peer Y."/>
            <person name="Liu Z.J."/>
        </authorList>
    </citation>
    <scope>NUCLEOTIDE SEQUENCE</scope>
    <source>
        <strain evidence="13">SCP</strain>
    </source>
</reference>
<keyword evidence="14" id="KW-1185">Reference proteome</keyword>
<dbReference type="InterPro" id="IPR006045">
    <property type="entry name" value="Cupin_1"/>
</dbReference>
<feature type="domain" description="Cupin type-1" evidence="12">
    <location>
        <begin position="67"/>
        <end position="216"/>
    </location>
</feature>
<dbReference type="InterPro" id="IPR011051">
    <property type="entry name" value="RmlC_Cupin_sf"/>
</dbReference>
<evidence type="ECO:0000256" key="8">
    <source>
        <dbReference type="PIRSR" id="PIRSR601929-1"/>
    </source>
</evidence>
<comment type="similarity">
    <text evidence="2 11">Belongs to the germin family.</text>
</comment>
<dbReference type="GO" id="GO:0030145">
    <property type="term" value="F:manganese ion binding"/>
    <property type="evidence" value="ECO:0007669"/>
    <property type="project" value="UniProtKB-UniRule"/>
</dbReference>
<dbReference type="PRINTS" id="PR00325">
    <property type="entry name" value="GERMIN"/>
</dbReference>
<organism evidence="13 14">
    <name type="scientific">Acorus gramineus</name>
    <name type="common">Dwarf sweet flag</name>
    <dbReference type="NCBI Taxonomy" id="55184"/>
    <lineage>
        <taxon>Eukaryota</taxon>
        <taxon>Viridiplantae</taxon>
        <taxon>Streptophyta</taxon>
        <taxon>Embryophyta</taxon>
        <taxon>Tracheophyta</taxon>
        <taxon>Spermatophyta</taxon>
        <taxon>Magnoliopsida</taxon>
        <taxon>Liliopsida</taxon>
        <taxon>Acoraceae</taxon>
        <taxon>Acorus</taxon>
    </lineage>
</organism>
<evidence type="ECO:0000256" key="5">
    <source>
        <dbReference type="ARBA" id="ARBA00022723"/>
    </source>
</evidence>
<dbReference type="Gene3D" id="2.60.120.10">
    <property type="entry name" value="Jelly Rolls"/>
    <property type="match status" value="1"/>
</dbReference>
<sequence length="230" mass="24384">MTFLHQTKLLILFMILSVALQAPLALCADPDPLQDFCIADLAKTSTPINGFPCKPASNVTASDFIFNGLAVEGNTTSNQFGSKVTPGDVLAFPGLNTLGVSMNRVDLAPGGLNPPHHHPRATELDIVVKGEVLVGFISSGNVYFSSVLKEGQMFVIPKGMIHFQMNVGKEKGLVITTFNSQLPGAVVAPLALFAANPAVPNEVLTKTLQVDESVVKLIKSKFAASVGHVY</sequence>
<evidence type="ECO:0000313" key="14">
    <source>
        <dbReference type="Proteomes" id="UP001179952"/>
    </source>
</evidence>
<comment type="subcellular location">
    <subcellularLocation>
        <location evidence="1 11">Secreted</location>
        <location evidence="1 11">Extracellular space</location>
        <location evidence="1 11">Apoplast</location>
    </subcellularLocation>
</comment>
<keyword evidence="11" id="KW-0732">Signal</keyword>
<dbReference type="InterPro" id="IPR019780">
    <property type="entry name" value="Germin_Mn-BS"/>
</dbReference>
<keyword evidence="5 8" id="KW-0479">Metal-binding</keyword>
<dbReference type="FunFam" id="2.60.120.10:FF:000005">
    <property type="entry name" value="Germin-like protein subfamily 1 member 8"/>
    <property type="match status" value="1"/>
</dbReference>
<dbReference type="SUPFAM" id="SSF51182">
    <property type="entry name" value="RmlC-like cupins"/>
    <property type="match status" value="1"/>
</dbReference>
<feature type="disulfide bond" evidence="10">
    <location>
        <begin position="37"/>
        <end position="53"/>
    </location>
</feature>
<feature type="binding site" evidence="8">
    <location>
        <position position="123"/>
    </location>
    <ligand>
        <name>oxalate</name>
        <dbReference type="ChEBI" id="CHEBI:30623"/>
    </ligand>
</feature>
<dbReference type="EMBL" id="JAUJYN010000012">
    <property type="protein sequence ID" value="KAK1260066.1"/>
    <property type="molecule type" value="Genomic_DNA"/>
</dbReference>
<feature type="signal peptide" evidence="11">
    <location>
        <begin position="1"/>
        <end position="27"/>
    </location>
</feature>
<evidence type="ECO:0000256" key="6">
    <source>
        <dbReference type="ARBA" id="ARBA00023157"/>
    </source>
</evidence>
<keyword evidence="3 11" id="KW-0052">Apoplast</keyword>
<feature type="binding site" evidence="8">
    <location>
        <position position="113"/>
    </location>
    <ligand>
        <name>oxalate</name>
        <dbReference type="ChEBI" id="CHEBI:30623"/>
    </ligand>
</feature>
<evidence type="ECO:0000256" key="2">
    <source>
        <dbReference type="ARBA" id="ARBA00007456"/>
    </source>
</evidence>
<dbReference type="PANTHER" id="PTHR31238">
    <property type="entry name" value="GERMIN-LIKE PROTEIN SUBFAMILY 3 MEMBER 3"/>
    <property type="match status" value="1"/>
</dbReference>
<feature type="chain" id="PRO_5043097363" description="Germin-like protein" evidence="11">
    <location>
        <begin position="28"/>
        <end position="230"/>
    </location>
</feature>
<keyword evidence="6 10" id="KW-1015">Disulfide bond</keyword>
<protein>
    <recommendedName>
        <fullName evidence="11">Germin-like protein</fullName>
    </recommendedName>
</protein>
<evidence type="ECO:0000256" key="7">
    <source>
        <dbReference type="ARBA" id="ARBA00023211"/>
    </source>
</evidence>
<name>A0AAV9A7J1_ACOGR</name>
<proteinExistence type="inferred from homology"/>
<evidence type="ECO:0000256" key="3">
    <source>
        <dbReference type="ARBA" id="ARBA00022523"/>
    </source>
</evidence>
<dbReference type="PROSITE" id="PS00725">
    <property type="entry name" value="GERMIN"/>
    <property type="match status" value="1"/>
</dbReference>
<accession>A0AAV9A7J1</accession>
<evidence type="ECO:0000256" key="10">
    <source>
        <dbReference type="PIRSR" id="PIRSR601929-3"/>
    </source>
</evidence>
<reference evidence="13" key="2">
    <citation type="submission" date="2023-06" db="EMBL/GenBank/DDBJ databases">
        <authorList>
            <person name="Ma L."/>
            <person name="Liu K.-W."/>
            <person name="Li Z."/>
            <person name="Hsiao Y.-Y."/>
            <person name="Qi Y."/>
            <person name="Fu T."/>
            <person name="Tang G."/>
            <person name="Zhang D."/>
            <person name="Sun W.-H."/>
            <person name="Liu D.-K."/>
            <person name="Li Y."/>
            <person name="Chen G.-Z."/>
            <person name="Liu X.-D."/>
            <person name="Liao X.-Y."/>
            <person name="Jiang Y.-T."/>
            <person name="Yu X."/>
            <person name="Hao Y."/>
            <person name="Huang J."/>
            <person name="Zhao X.-W."/>
            <person name="Ke S."/>
            <person name="Chen Y.-Y."/>
            <person name="Wu W.-L."/>
            <person name="Hsu J.-L."/>
            <person name="Lin Y.-F."/>
            <person name="Huang M.-D."/>
            <person name="Li C.-Y."/>
            <person name="Huang L."/>
            <person name="Wang Z.-W."/>
            <person name="Zhao X."/>
            <person name="Zhong W.-Y."/>
            <person name="Peng D.-H."/>
            <person name="Ahmad S."/>
            <person name="Lan S."/>
            <person name="Zhang J.-S."/>
            <person name="Tsai W.-C."/>
            <person name="Van De Peer Y."/>
            <person name="Liu Z.-J."/>
        </authorList>
    </citation>
    <scope>NUCLEOTIDE SEQUENCE</scope>
    <source>
        <strain evidence="13">SCP</strain>
        <tissue evidence="13">Leaves</tissue>
    </source>
</reference>
<keyword evidence="4 11" id="KW-0964">Secreted</keyword>
<dbReference type="Pfam" id="PF00190">
    <property type="entry name" value="Cupin_1"/>
    <property type="match status" value="1"/>
</dbReference>
<evidence type="ECO:0000256" key="1">
    <source>
        <dbReference type="ARBA" id="ARBA00004271"/>
    </source>
</evidence>
<keyword evidence="7 8" id="KW-0464">Manganese</keyword>
<evidence type="ECO:0000313" key="13">
    <source>
        <dbReference type="EMBL" id="KAK1260066.1"/>
    </source>
</evidence>
<evidence type="ECO:0000256" key="9">
    <source>
        <dbReference type="PIRSR" id="PIRSR601929-2"/>
    </source>
</evidence>